<protein>
    <recommendedName>
        <fullName evidence="2">C2H2-type domain-containing protein</fullName>
    </recommendedName>
</protein>
<proteinExistence type="predicted"/>
<dbReference type="Proteomes" id="UP001328107">
    <property type="component" value="Unassembled WGS sequence"/>
</dbReference>
<feature type="non-terminal residue" evidence="3">
    <location>
        <position position="1"/>
    </location>
</feature>
<organism evidence="3 4">
    <name type="scientific">Pristionchus mayeri</name>
    <dbReference type="NCBI Taxonomy" id="1317129"/>
    <lineage>
        <taxon>Eukaryota</taxon>
        <taxon>Metazoa</taxon>
        <taxon>Ecdysozoa</taxon>
        <taxon>Nematoda</taxon>
        <taxon>Chromadorea</taxon>
        <taxon>Rhabditida</taxon>
        <taxon>Rhabditina</taxon>
        <taxon>Diplogasteromorpha</taxon>
        <taxon>Diplogasteroidea</taxon>
        <taxon>Neodiplogasteridae</taxon>
        <taxon>Pristionchus</taxon>
    </lineage>
</organism>
<feature type="domain" description="C2H2-type" evidence="2">
    <location>
        <begin position="225"/>
        <end position="247"/>
    </location>
</feature>
<evidence type="ECO:0000259" key="2">
    <source>
        <dbReference type="SMART" id="SM00355"/>
    </source>
</evidence>
<name>A0AAN5C5H1_9BILA</name>
<evidence type="ECO:0000313" key="4">
    <source>
        <dbReference type="Proteomes" id="UP001328107"/>
    </source>
</evidence>
<gene>
    <name evidence="3" type="ORF">PMAYCL1PPCAC_01550</name>
</gene>
<comment type="caution">
    <text evidence="3">The sequence shown here is derived from an EMBL/GenBank/DDBJ whole genome shotgun (WGS) entry which is preliminary data.</text>
</comment>
<dbReference type="SMART" id="SM00355">
    <property type="entry name" value="ZnF_C2H2"/>
    <property type="match status" value="2"/>
</dbReference>
<sequence length="293" mass="32996">SGDQIDNDGGNMEIVTTNIPKKIIPSTDVPSNSKSVMKNDKHSMESDTEKNVLECPECEVLGGNKLTARFCIKHLHISAEIPQEKQDIPSEGDNFGCQDSTTVDQIDSDGGDIDIVTVDTPKKIRPSSDVPSNSPMKGDKRLMEKNTEKNLLKCPECKYRSKSVTAWRSHLRYKHNTTPTLAGCLLRCDCGHESHSKKHSMKCEMPNFTLIFNGGPIRRLAEVTPQCVWCKKFPKTACGYIMHLHRHHRTTLRANDIYLKCACGLKYTVQGDYFKHDKKCTGEVFTLHKLDEE</sequence>
<dbReference type="InterPro" id="IPR013087">
    <property type="entry name" value="Znf_C2H2_type"/>
</dbReference>
<dbReference type="AlphaFoldDB" id="A0AAN5C5H1"/>
<feature type="domain" description="C2H2-type" evidence="2">
    <location>
        <begin position="152"/>
        <end position="175"/>
    </location>
</feature>
<evidence type="ECO:0000313" key="3">
    <source>
        <dbReference type="EMBL" id="GMR31355.1"/>
    </source>
</evidence>
<dbReference type="EMBL" id="BTRK01000001">
    <property type="protein sequence ID" value="GMR31355.1"/>
    <property type="molecule type" value="Genomic_DNA"/>
</dbReference>
<keyword evidence="4" id="KW-1185">Reference proteome</keyword>
<feature type="region of interest" description="Disordered" evidence="1">
    <location>
        <begin position="1"/>
        <end position="45"/>
    </location>
</feature>
<accession>A0AAN5C5H1</accession>
<reference evidence="4" key="1">
    <citation type="submission" date="2022-10" db="EMBL/GenBank/DDBJ databases">
        <title>Genome assembly of Pristionchus species.</title>
        <authorList>
            <person name="Yoshida K."/>
            <person name="Sommer R.J."/>
        </authorList>
    </citation>
    <scope>NUCLEOTIDE SEQUENCE [LARGE SCALE GENOMIC DNA]</scope>
    <source>
        <strain evidence="4">RS5460</strain>
    </source>
</reference>
<evidence type="ECO:0000256" key="1">
    <source>
        <dbReference type="SAM" id="MobiDB-lite"/>
    </source>
</evidence>